<organism evidence="7 8">
    <name type="scientific">Carnegiea gigantea</name>
    <dbReference type="NCBI Taxonomy" id="171969"/>
    <lineage>
        <taxon>Eukaryota</taxon>
        <taxon>Viridiplantae</taxon>
        <taxon>Streptophyta</taxon>
        <taxon>Embryophyta</taxon>
        <taxon>Tracheophyta</taxon>
        <taxon>Spermatophyta</taxon>
        <taxon>Magnoliopsida</taxon>
        <taxon>eudicotyledons</taxon>
        <taxon>Gunneridae</taxon>
        <taxon>Pentapetalae</taxon>
        <taxon>Caryophyllales</taxon>
        <taxon>Cactineae</taxon>
        <taxon>Cactaceae</taxon>
        <taxon>Cactoideae</taxon>
        <taxon>Echinocereeae</taxon>
        <taxon>Carnegiea</taxon>
    </lineage>
</organism>
<keyword evidence="1" id="KW-0479">Metal-binding</keyword>
<evidence type="ECO:0000256" key="4">
    <source>
        <dbReference type="PROSITE-ProRule" id="PRU01343"/>
    </source>
</evidence>
<evidence type="ECO:0000259" key="6">
    <source>
        <dbReference type="PROSITE" id="PS51999"/>
    </source>
</evidence>
<feature type="transmembrane region" description="Helical" evidence="5">
    <location>
        <begin position="27"/>
        <end position="50"/>
    </location>
</feature>
<keyword evidence="5" id="KW-0812">Transmembrane</keyword>
<evidence type="ECO:0000313" key="8">
    <source>
        <dbReference type="Proteomes" id="UP001153076"/>
    </source>
</evidence>
<protein>
    <recommendedName>
        <fullName evidence="6">GRF-type domain-containing protein</fullName>
    </recommendedName>
</protein>
<dbReference type="OrthoDB" id="2822301at2759"/>
<evidence type="ECO:0000313" key="7">
    <source>
        <dbReference type="EMBL" id="KAJ8446712.1"/>
    </source>
</evidence>
<evidence type="ECO:0000256" key="1">
    <source>
        <dbReference type="ARBA" id="ARBA00022723"/>
    </source>
</evidence>
<dbReference type="InterPro" id="IPR010666">
    <property type="entry name" value="Znf_GRF"/>
</dbReference>
<keyword evidence="8" id="KW-1185">Reference proteome</keyword>
<gene>
    <name evidence="7" type="ORF">Cgig2_002874</name>
</gene>
<evidence type="ECO:0000256" key="2">
    <source>
        <dbReference type="ARBA" id="ARBA00022771"/>
    </source>
</evidence>
<dbReference type="GO" id="GO:0008270">
    <property type="term" value="F:zinc ion binding"/>
    <property type="evidence" value="ECO:0007669"/>
    <property type="project" value="UniProtKB-KW"/>
</dbReference>
<dbReference type="AlphaFoldDB" id="A0A9Q1QLH8"/>
<keyword evidence="3" id="KW-0862">Zinc</keyword>
<dbReference type="PROSITE" id="PS51999">
    <property type="entry name" value="ZF_GRF"/>
    <property type="match status" value="1"/>
</dbReference>
<keyword evidence="5" id="KW-1133">Transmembrane helix</keyword>
<dbReference type="EMBL" id="JAKOGI010000051">
    <property type="protein sequence ID" value="KAJ8446712.1"/>
    <property type="molecule type" value="Genomic_DNA"/>
</dbReference>
<dbReference type="PANTHER" id="PTHR33248">
    <property type="entry name" value="ZINC ION-BINDING PROTEIN"/>
    <property type="match status" value="1"/>
</dbReference>
<proteinExistence type="predicted"/>
<sequence length="218" mass="25360">MVFVSAFQTAFSSSLVSFNPLDHQGGWLSKCSATVVVGVAVATVVWRHAWIRRKKHRRIQELLEVRTPEEVSTSEDSVLKCFCGLPARLRTSRTFGNPYRLFYSCPKNSRHYQCGYFQWADEVSASEERSRKEIIYLRQECIRLHKKIAYVQSQREYDMALWQHERSVIRSKFFSARAELKDIKRRIHPLYGTDNMPPVDESYNADEDDDGAIVIEAM</sequence>
<feature type="domain" description="GRF-type" evidence="6">
    <location>
        <begin position="81"/>
        <end position="123"/>
    </location>
</feature>
<comment type="caution">
    <text evidence="7">The sequence shown here is derived from an EMBL/GenBank/DDBJ whole genome shotgun (WGS) entry which is preliminary data.</text>
</comment>
<evidence type="ECO:0000256" key="3">
    <source>
        <dbReference type="ARBA" id="ARBA00022833"/>
    </source>
</evidence>
<accession>A0A9Q1QLH8</accession>
<keyword evidence="2 4" id="KW-0863">Zinc-finger</keyword>
<keyword evidence="5" id="KW-0472">Membrane</keyword>
<reference evidence="7" key="1">
    <citation type="submission" date="2022-04" db="EMBL/GenBank/DDBJ databases">
        <title>Carnegiea gigantea Genome sequencing and assembly v2.</title>
        <authorList>
            <person name="Copetti D."/>
            <person name="Sanderson M.J."/>
            <person name="Burquez A."/>
            <person name="Wojciechowski M.F."/>
        </authorList>
    </citation>
    <scope>NUCLEOTIDE SEQUENCE</scope>
    <source>
        <strain evidence="7">SGP5-SGP5p</strain>
        <tissue evidence="7">Aerial part</tissue>
    </source>
</reference>
<name>A0A9Q1QLH8_9CARY</name>
<dbReference type="Pfam" id="PF06839">
    <property type="entry name" value="Zn_ribbon_GRF"/>
    <property type="match status" value="1"/>
</dbReference>
<evidence type="ECO:0000256" key="5">
    <source>
        <dbReference type="SAM" id="Phobius"/>
    </source>
</evidence>
<dbReference type="Proteomes" id="UP001153076">
    <property type="component" value="Unassembled WGS sequence"/>
</dbReference>